<evidence type="ECO:0000313" key="2">
    <source>
        <dbReference type="EMBL" id="KKK61044.1"/>
    </source>
</evidence>
<sequence length="163" mass="17366">MSNTVRQTITCDVAIIGGGIAGLWLLNRLVNDGYNALLLEQTALGGEQTVASQGMIHGGIKYTLSGTLSGASEAIADMPAHWQACMEGKGNVDLTGAKTLSDHFYMWSSASALSRMTTFLASKATRGRVTKVSRKDRPSVFQHSAFNGSLYKLVDIVLDVPSV</sequence>
<organism evidence="2">
    <name type="scientific">marine sediment metagenome</name>
    <dbReference type="NCBI Taxonomy" id="412755"/>
    <lineage>
        <taxon>unclassified sequences</taxon>
        <taxon>metagenomes</taxon>
        <taxon>ecological metagenomes</taxon>
    </lineage>
</organism>
<dbReference type="InterPro" id="IPR036188">
    <property type="entry name" value="FAD/NAD-bd_sf"/>
</dbReference>
<dbReference type="InterPro" id="IPR006076">
    <property type="entry name" value="FAD-dep_OxRdtase"/>
</dbReference>
<evidence type="ECO:0000259" key="1">
    <source>
        <dbReference type="Pfam" id="PF01266"/>
    </source>
</evidence>
<name>A0A0F8Z3Q5_9ZZZZ</name>
<dbReference type="Gene3D" id="3.50.50.60">
    <property type="entry name" value="FAD/NAD(P)-binding domain"/>
    <property type="match status" value="1"/>
</dbReference>
<dbReference type="Pfam" id="PF01266">
    <property type="entry name" value="DAO"/>
    <property type="match status" value="1"/>
</dbReference>
<accession>A0A0F8Z3Q5</accession>
<dbReference type="SUPFAM" id="SSF51905">
    <property type="entry name" value="FAD/NAD(P)-binding domain"/>
    <property type="match status" value="1"/>
</dbReference>
<dbReference type="AlphaFoldDB" id="A0A0F8Z3Q5"/>
<dbReference type="EMBL" id="LAZR01062669">
    <property type="protein sequence ID" value="KKK61044.1"/>
    <property type="molecule type" value="Genomic_DNA"/>
</dbReference>
<feature type="domain" description="FAD dependent oxidoreductase" evidence="1">
    <location>
        <begin position="12"/>
        <end position="75"/>
    </location>
</feature>
<reference evidence="2" key="1">
    <citation type="journal article" date="2015" name="Nature">
        <title>Complex archaea that bridge the gap between prokaryotes and eukaryotes.</title>
        <authorList>
            <person name="Spang A."/>
            <person name="Saw J.H."/>
            <person name="Jorgensen S.L."/>
            <person name="Zaremba-Niedzwiedzka K."/>
            <person name="Martijn J."/>
            <person name="Lind A.E."/>
            <person name="van Eijk R."/>
            <person name="Schleper C."/>
            <person name="Guy L."/>
            <person name="Ettema T.J."/>
        </authorList>
    </citation>
    <scope>NUCLEOTIDE SEQUENCE</scope>
</reference>
<proteinExistence type="predicted"/>
<comment type="caution">
    <text evidence="2">The sequence shown here is derived from an EMBL/GenBank/DDBJ whole genome shotgun (WGS) entry which is preliminary data.</text>
</comment>
<feature type="non-terminal residue" evidence="2">
    <location>
        <position position="163"/>
    </location>
</feature>
<gene>
    <name evidence="2" type="ORF">LCGC14_3018260</name>
</gene>
<protein>
    <recommendedName>
        <fullName evidence="1">FAD dependent oxidoreductase domain-containing protein</fullName>
    </recommendedName>
</protein>